<feature type="region of interest" description="Disordered" evidence="1">
    <location>
        <begin position="147"/>
        <end position="177"/>
    </location>
</feature>
<dbReference type="AlphaFoldDB" id="X7ZG08"/>
<evidence type="ECO:0008006" key="3">
    <source>
        <dbReference type="Google" id="ProtNLM"/>
    </source>
</evidence>
<dbReference type="PATRIC" id="fig|1299334.3.peg.8083"/>
<comment type="caution">
    <text evidence="2">The sequence shown here is derived from an EMBL/GenBank/DDBJ whole genome shotgun (WGS) entry which is preliminary data.</text>
</comment>
<sequence>MDALLQSARRLLGTMTPAQLGTINCGPDSMPTPASWSGDSAQQAAAAGAELDQHRDQLKTAYQAASSTTTEANKISREAHTSLRAVETAWDSDKAAAGPYANTAEGQAALLKAGQQRVQEATQVVRTAAERFQNASQRVSAVTATLPNAGKPEESHATPAGFGVGDQTPKDPAGHASKHPLDLAAIQHLPPNQPGPYGYMPIADGVWVPDPSVNQLHPGLVGSTAKYPLDLADLRQLAPGELPRYGEMQLVPGWAVPDPTAPGYSPHTPRIPLDLQDIVKLPADALGPAITSGFLSCRMARQSGFLTPTRPTAAAEP</sequence>
<dbReference type="EMBL" id="JAOB01000076">
    <property type="protein sequence ID" value="EUA17525.1"/>
    <property type="molecule type" value="Genomic_DNA"/>
</dbReference>
<evidence type="ECO:0000256" key="1">
    <source>
        <dbReference type="SAM" id="MobiDB-lite"/>
    </source>
</evidence>
<proteinExistence type="predicted"/>
<organism evidence="2">
    <name type="scientific">Mycobacterium xenopi 4042</name>
    <dbReference type="NCBI Taxonomy" id="1299334"/>
    <lineage>
        <taxon>Bacteria</taxon>
        <taxon>Bacillati</taxon>
        <taxon>Actinomycetota</taxon>
        <taxon>Actinomycetes</taxon>
        <taxon>Mycobacteriales</taxon>
        <taxon>Mycobacteriaceae</taxon>
        <taxon>Mycobacterium</taxon>
    </lineage>
</organism>
<evidence type="ECO:0000313" key="2">
    <source>
        <dbReference type="EMBL" id="EUA17525.1"/>
    </source>
</evidence>
<protein>
    <recommendedName>
        <fullName evidence="3">PPE family protein</fullName>
    </recommendedName>
</protein>
<accession>X7ZG08</accession>
<reference evidence="2" key="1">
    <citation type="submission" date="2014-01" db="EMBL/GenBank/DDBJ databases">
        <authorList>
            <person name="Brown-Elliot B."/>
            <person name="Wallace R."/>
            <person name="Lenaerts A."/>
            <person name="Ordway D."/>
            <person name="DeGroote M.A."/>
            <person name="Parker T."/>
            <person name="Sizemore C."/>
            <person name="Tallon L.J."/>
            <person name="Sadzewicz L.K."/>
            <person name="Sengamalay N."/>
            <person name="Fraser C.M."/>
            <person name="Hine E."/>
            <person name="Shefchek K.A."/>
            <person name="Das S.P."/>
            <person name="Tettelin H."/>
        </authorList>
    </citation>
    <scope>NUCLEOTIDE SEQUENCE [LARGE SCALE GENOMIC DNA]</scope>
    <source>
        <strain evidence="2">4042</strain>
    </source>
</reference>
<name>X7ZG08_MYCXE</name>
<gene>
    <name evidence="2" type="ORF">I553_10583</name>
</gene>